<dbReference type="Proteomes" id="UP001500326">
    <property type="component" value="Unassembled WGS sequence"/>
</dbReference>
<keyword evidence="5 10" id="KW-1133">Transmembrane helix</keyword>
<evidence type="ECO:0000259" key="11">
    <source>
        <dbReference type="Pfam" id="PF00999"/>
    </source>
</evidence>
<comment type="function">
    <text evidence="10">Na(+)/H(+) antiporter that extrudes sodium in exchange for external protons.</text>
</comment>
<keyword evidence="8 10" id="KW-0472">Membrane</keyword>
<sequence length="524" mass="56769">MAGLEIAVILGFAVLAGGLACRYLRVPAPWAWLAIGTGLSFLPGLHEVSLPPDVVLFLFLPALLYWEALNTSLQLFRYDLRVILLLSVGLVFATAAAITGIGSLLGLAVPVALVLGAVLSPTDATAVSAMAPRLPRRIDTMLRGESLVNDGSALALYSVAVAAVVAGRDPSIGEISLRFLWSVVGGILAGLVAGYLLYLLRRIAQQPSLAGTISVLSPFALYLPAEMIHGSGVVAVVTGGLLLGRLMPRTVSAQSRTLGFDFWRVATYVINGTLFVLIGLQARSVVELFSEDGWLSVLLIGIICAVTIFAVRLGWVALMAPVIRLIDRRPSQRERRVAFRTRLVLVWGGFRGAISLAAALAVPLATATGEPFPGRETLIAATFIVIVILLVGQGATMNLVIRAARIPPEHDDLDERRFATVEAIQTALEHLDEDATEEDAPDDARSEVRGRLEQDLSHAREAIEHDVSGPEDDVIRRLLLRTVARKREAVDRLRRDQRIDDGVFLDVQREIDHEELRLRDNPDE</sequence>
<keyword evidence="13" id="KW-1185">Reference proteome</keyword>
<evidence type="ECO:0000256" key="8">
    <source>
        <dbReference type="ARBA" id="ARBA00023136"/>
    </source>
</evidence>
<organism evidence="12 13">
    <name type="scientific">Microbacterium pumilum</name>
    <dbReference type="NCBI Taxonomy" id="344165"/>
    <lineage>
        <taxon>Bacteria</taxon>
        <taxon>Bacillati</taxon>
        <taxon>Actinomycetota</taxon>
        <taxon>Actinomycetes</taxon>
        <taxon>Micrococcales</taxon>
        <taxon>Microbacteriaceae</taxon>
        <taxon>Microbacterium</taxon>
    </lineage>
</organism>
<evidence type="ECO:0000256" key="7">
    <source>
        <dbReference type="ARBA" id="ARBA00023065"/>
    </source>
</evidence>
<dbReference type="InterPro" id="IPR004705">
    <property type="entry name" value="Cation/H_exchanger_CPA1_bac"/>
</dbReference>
<comment type="caution">
    <text evidence="12">The sequence shown here is derived from an EMBL/GenBank/DDBJ whole genome shotgun (WGS) entry which is preliminary data.</text>
</comment>
<feature type="transmembrane region" description="Helical" evidence="10">
    <location>
        <begin position="107"/>
        <end position="126"/>
    </location>
</feature>
<dbReference type="PANTHER" id="PTHR10110">
    <property type="entry name" value="SODIUM/HYDROGEN EXCHANGER"/>
    <property type="match status" value="1"/>
</dbReference>
<evidence type="ECO:0000256" key="5">
    <source>
        <dbReference type="ARBA" id="ARBA00022989"/>
    </source>
</evidence>
<keyword evidence="4 10" id="KW-0812">Transmembrane</keyword>
<dbReference type="PANTHER" id="PTHR10110:SF86">
    <property type="entry name" value="SODIUM_HYDROGEN EXCHANGER 7"/>
    <property type="match status" value="1"/>
</dbReference>
<comment type="caution">
    <text evidence="10">Lacks conserved residue(s) required for the propagation of feature annotation.</text>
</comment>
<evidence type="ECO:0000256" key="1">
    <source>
        <dbReference type="ARBA" id="ARBA00004651"/>
    </source>
</evidence>
<feature type="transmembrane region" description="Helical" evidence="10">
    <location>
        <begin position="378"/>
        <end position="401"/>
    </location>
</feature>
<feature type="transmembrane region" description="Helical" evidence="10">
    <location>
        <begin position="344"/>
        <end position="366"/>
    </location>
</feature>
<evidence type="ECO:0000256" key="9">
    <source>
        <dbReference type="ARBA" id="ARBA00023201"/>
    </source>
</evidence>
<feature type="transmembrane region" description="Helical" evidence="10">
    <location>
        <begin position="294"/>
        <end position="323"/>
    </location>
</feature>
<evidence type="ECO:0000256" key="3">
    <source>
        <dbReference type="ARBA" id="ARBA00022475"/>
    </source>
</evidence>
<feature type="transmembrane region" description="Helical" evidence="10">
    <location>
        <begin position="179"/>
        <end position="200"/>
    </location>
</feature>
<dbReference type="NCBIfam" id="TIGR00831">
    <property type="entry name" value="a_cpa1"/>
    <property type="match status" value="1"/>
</dbReference>
<gene>
    <name evidence="12" type="ORF">GCM10009777_34770</name>
</gene>
<dbReference type="InterPro" id="IPR018422">
    <property type="entry name" value="Cation/H_exchanger_CPA1"/>
</dbReference>
<proteinExistence type="inferred from homology"/>
<evidence type="ECO:0000256" key="2">
    <source>
        <dbReference type="ARBA" id="ARBA00022448"/>
    </source>
</evidence>
<comment type="similarity">
    <text evidence="10">Belongs to the monovalent cation:proton antiporter 1 (CPA1) transporter (TC 2.A.36) family.</text>
</comment>
<feature type="transmembrane region" description="Helical" evidence="10">
    <location>
        <begin position="54"/>
        <end position="70"/>
    </location>
</feature>
<reference evidence="12 13" key="1">
    <citation type="journal article" date="2019" name="Int. J. Syst. Evol. Microbiol.">
        <title>The Global Catalogue of Microorganisms (GCM) 10K type strain sequencing project: providing services to taxonomists for standard genome sequencing and annotation.</title>
        <authorList>
            <consortium name="The Broad Institute Genomics Platform"/>
            <consortium name="The Broad Institute Genome Sequencing Center for Infectious Disease"/>
            <person name="Wu L."/>
            <person name="Ma J."/>
        </authorList>
    </citation>
    <scope>NUCLEOTIDE SEQUENCE [LARGE SCALE GENOMIC DNA]</scope>
    <source>
        <strain evidence="12 13">JCM 14902</strain>
    </source>
</reference>
<dbReference type="EMBL" id="BAAAOH010000001">
    <property type="protein sequence ID" value="GAA1995546.1"/>
    <property type="molecule type" value="Genomic_DNA"/>
</dbReference>
<evidence type="ECO:0000313" key="13">
    <source>
        <dbReference type="Proteomes" id="UP001500326"/>
    </source>
</evidence>
<dbReference type="Pfam" id="PF00999">
    <property type="entry name" value="Na_H_Exchanger"/>
    <property type="match status" value="1"/>
</dbReference>
<feature type="transmembrane region" description="Helical" evidence="10">
    <location>
        <begin position="6"/>
        <end position="24"/>
    </location>
</feature>
<keyword evidence="2 10" id="KW-0813">Transport</keyword>
<keyword evidence="9 10" id="KW-0739">Sodium transport</keyword>
<protein>
    <submittedName>
        <fullName evidence="12">Na+/H+ antiporter</fullName>
    </submittedName>
</protein>
<keyword evidence="7 10" id="KW-0406">Ion transport</keyword>
<evidence type="ECO:0000256" key="4">
    <source>
        <dbReference type="ARBA" id="ARBA00022692"/>
    </source>
</evidence>
<dbReference type="InterPro" id="IPR006153">
    <property type="entry name" value="Cation/H_exchanger_TM"/>
</dbReference>
<keyword evidence="3 10" id="KW-1003">Cell membrane</keyword>
<dbReference type="Gene3D" id="6.10.140.1330">
    <property type="match status" value="1"/>
</dbReference>
<name>A0ABN2T1J4_9MICO</name>
<comment type="subcellular location">
    <subcellularLocation>
        <location evidence="1 10">Cell membrane</location>
        <topology evidence="1 10">Multi-pass membrane protein</topology>
    </subcellularLocation>
</comment>
<feature type="transmembrane region" description="Helical" evidence="10">
    <location>
        <begin position="260"/>
        <end position="282"/>
    </location>
</feature>
<evidence type="ECO:0000313" key="12">
    <source>
        <dbReference type="EMBL" id="GAA1995546.1"/>
    </source>
</evidence>
<accession>A0ABN2T1J4</accession>
<evidence type="ECO:0000256" key="10">
    <source>
        <dbReference type="RuleBase" id="RU366002"/>
    </source>
</evidence>
<keyword evidence="6 10" id="KW-0915">Sodium</keyword>
<feature type="transmembrane region" description="Helical" evidence="10">
    <location>
        <begin position="31"/>
        <end position="48"/>
    </location>
</feature>
<dbReference type="RefSeq" id="WP_344065240.1">
    <property type="nucleotide sequence ID" value="NZ_BAAAOH010000001.1"/>
</dbReference>
<feature type="domain" description="Cation/H+ exchanger transmembrane" evidence="11">
    <location>
        <begin position="13"/>
        <end position="399"/>
    </location>
</feature>
<keyword evidence="10" id="KW-0050">Antiport</keyword>
<feature type="transmembrane region" description="Helical" evidence="10">
    <location>
        <begin position="82"/>
        <end position="101"/>
    </location>
</feature>
<evidence type="ECO:0000256" key="6">
    <source>
        <dbReference type="ARBA" id="ARBA00023053"/>
    </source>
</evidence>